<name>A0A0F9D258_9ZZZZ</name>
<evidence type="ECO:0000313" key="5">
    <source>
        <dbReference type="EMBL" id="KKL11876.1"/>
    </source>
</evidence>
<gene>
    <name evidence="5" type="ORF">LCGC14_2541410</name>
</gene>
<dbReference type="InterPro" id="IPR044946">
    <property type="entry name" value="Restrct_endonuc_typeI_TRD_sf"/>
</dbReference>
<comment type="similarity">
    <text evidence="1">Belongs to the type-I restriction system S methylase family.</text>
</comment>
<proteinExistence type="inferred from homology"/>
<dbReference type="Pfam" id="PF01420">
    <property type="entry name" value="Methylase_S"/>
    <property type="match status" value="1"/>
</dbReference>
<dbReference type="InterPro" id="IPR052021">
    <property type="entry name" value="Type-I_RS_S_subunit"/>
</dbReference>
<sequence length="299" mass="34031">LADVDRFFVPVPRLKEQHAIAKVLTTVDNLIEKTEALIAKYQAIKQGMMHDLFTRGVDEHGHLRPTYDEAPELYKESELGWIPKEWEAVTLRDDIDILHGYAFEGEFFTDSPPGEVLLVPGNFHRNGGLYFTAENTKYFRGPVPPQTVLRNGDLVIVMTDLSPRTLILGRVAEITLPYPVLHNQRIGLVRTKHDQEWNRRFLLFALNSERLRNAIILTATGTTVRHTSPTRILTNRIPKPHKPEQNRIAECLDQIERGTCTESERVTKLQATRTGLMQDLLTGTVRVVTHETEEAPGNE</sequence>
<reference evidence="5" key="1">
    <citation type="journal article" date="2015" name="Nature">
        <title>Complex archaea that bridge the gap between prokaryotes and eukaryotes.</title>
        <authorList>
            <person name="Spang A."/>
            <person name="Saw J.H."/>
            <person name="Jorgensen S.L."/>
            <person name="Zaremba-Niedzwiedzka K."/>
            <person name="Martijn J."/>
            <person name="Lind A.E."/>
            <person name="van Eijk R."/>
            <person name="Schleper C."/>
            <person name="Guy L."/>
            <person name="Ettema T.J."/>
        </authorList>
    </citation>
    <scope>NUCLEOTIDE SEQUENCE</scope>
</reference>
<keyword evidence="3" id="KW-0238">DNA-binding</keyword>
<evidence type="ECO:0000256" key="2">
    <source>
        <dbReference type="ARBA" id="ARBA00022747"/>
    </source>
</evidence>
<evidence type="ECO:0000259" key="4">
    <source>
        <dbReference type="Pfam" id="PF01420"/>
    </source>
</evidence>
<dbReference type="Gene3D" id="1.10.287.1120">
    <property type="entry name" value="Bipartite methylase S protein"/>
    <property type="match status" value="2"/>
</dbReference>
<feature type="non-terminal residue" evidence="5">
    <location>
        <position position="1"/>
    </location>
</feature>
<dbReference type="PANTHER" id="PTHR30408">
    <property type="entry name" value="TYPE-1 RESTRICTION ENZYME ECOKI SPECIFICITY PROTEIN"/>
    <property type="match status" value="1"/>
</dbReference>
<dbReference type="EMBL" id="LAZR01041483">
    <property type="protein sequence ID" value="KKL11876.1"/>
    <property type="molecule type" value="Genomic_DNA"/>
</dbReference>
<feature type="domain" description="Type I restriction modification DNA specificity" evidence="4">
    <location>
        <begin position="176"/>
        <end position="264"/>
    </location>
</feature>
<dbReference type="GO" id="GO:0003677">
    <property type="term" value="F:DNA binding"/>
    <property type="evidence" value="ECO:0007669"/>
    <property type="project" value="UniProtKB-KW"/>
</dbReference>
<dbReference type="GO" id="GO:0009307">
    <property type="term" value="P:DNA restriction-modification system"/>
    <property type="evidence" value="ECO:0007669"/>
    <property type="project" value="UniProtKB-KW"/>
</dbReference>
<organism evidence="5">
    <name type="scientific">marine sediment metagenome</name>
    <dbReference type="NCBI Taxonomy" id="412755"/>
    <lineage>
        <taxon>unclassified sequences</taxon>
        <taxon>metagenomes</taxon>
        <taxon>ecological metagenomes</taxon>
    </lineage>
</organism>
<evidence type="ECO:0000256" key="3">
    <source>
        <dbReference type="ARBA" id="ARBA00023125"/>
    </source>
</evidence>
<dbReference type="Gene3D" id="3.90.220.20">
    <property type="entry name" value="DNA methylase specificity domains"/>
    <property type="match status" value="1"/>
</dbReference>
<dbReference type="AlphaFoldDB" id="A0A0F9D258"/>
<keyword evidence="2" id="KW-0680">Restriction system</keyword>
<comment type="caution">
    <text evidence="5">The sequence shown here is derived from an EMBL/GenBank/DDBJ whole genome shotgun (WGS) entry which is preliminary data.</text>
</comment>
<dbReference type="PANTHER" id="PTHR30408:SF12">
    <property type="entry name" value="TYPE I RESTRICTION ENZYME MJAVIII SPECIFICITY SUBUNIT"/>
    <property type="match status" value="1"/>
</dbReference>
<dbReference type="SUPFAM" id="SSF116734">
    <property type="entry name" value="DNA methylase specificity domain"/>
    <property type="match status" value="2"/>
</dbReference>
<protein>
    <recommendedName>
        <fullName evidence="4">Type I restriction modification DNA specificity domain-containing protein</fullName>
    </recommendedName>
</protein>
<dbReference type="InterPro" id="IPR000055">
    <property type="entry name" value="Restrct_endonuc_typeI_TRD"/>
</dbReference>
<accession>A0A0F9D258</accession>
<evidence type="ECO:0000256" key="1">
    <source>
        <dbReference type="ARBA" id="ARBA00010923"/>
    </source>
</evidence>